<dbReference type="SUPFAM" id="SSF89550">
    <property type="entry name" value="PHP domain-like"/>
    <property type="match status" value="1"/>
</dbReference>
<dbReference type="NCBIfam" id="NF038032">
    <property type="entry name" value="CehA_McbA_metalo"/>
    <property type="match status" value="1"/>
</dbReference>
<evidence type="ECO:0000313" key="2">
    <source>
        <dbReference type="EMBL" id="BCU54237.1"/>
    </source>
</evidence>
<dbReference type="Pfam" id="PF02811">
    <property type="entry name" value="PHP"/>
    <property type="match status" value="1"/>
</dbReference>
<feature type="domain" description="Polymerase/histidinol phosphatase N-terminal" evidence="1">
    <location>
        <begin position="121"/>
        <end position="184"/>
    </location>
</feature>
<dbReference type="RefSeq" id="WP_088221335.1">
    <property type="nucleotide sequence ID" value="NZ_AP024590.1"/>
</dbReference>
<organism evidence="2 3">
    <name type="scientific">Enterobacter kobei</name>
    <dbReference type="NCBI Taxonomy" id="208224"/>
    <lineage>
        <taxon>Bacteria</taxon>
        <taxon>Pseudomonadati</taxon>
        <taxon>Pseudomonadota</taxon>
        <taxon>Gammaproteobacteria</taxon>
        <taxon>Enterobacterales</taxon>
        <taxon>Enterobacteriaceae</taxon>
        <taxon>Enterobacter</taxon>
        <taxon>Enterobacter cloacae complex</taxon>
    </lineage>
</organism>
<dbReference type="Proteomes" id="UP000682928">
    <property type="component" value="Chromosome"/>
</dbReference>
<evidence type="ECO:0000313" key="3">
    <source>
        <dbReference type="Proteomes" id="UP000682928"/>
    </source>
</evidence>
<proteinExistence type="predicted"/>
<sequence>MNMEPVTLTRTLKVIPSEQKSLRHVEFDPGLNTERIDISYHFTPGNVVDIGLMINGRINGWSGGARKTITLSENFASPGYQRTSIVNGKWHVLLGLHKIRRSCEVTVEITLYPKFPRWLKGDTHLHSVHSDGSLTVSDLIARARKMEFDFLCFTDHNTIAQNHEIAGINASLCLIPGMELTSERGHANLLGVTQPVVNFLPHFTEEDIAGRIAEARRNGARIGINHPFCHYCPWQNAFTGHDWLEIWNGPWDGQTGNEDAFNYWYHLLCRGEKISAVAGSDFHKEKGLRWPYMWVHAISRERKDILSALVAGRSYMQSDDQTQLHRFCIGEAGPGDTTSGGILHVKLRTHKDNSVLLYTDKTVIVVPNRYGDVNQEIDVQDATFALLRINRGPVAQLLTNPVYRG</sequence>
<dbReference type="InterPro" id="IPR052018">
    <property type="entry name" value="PHP_domain"/>
</dbReference>
<protein>
    <recommendedName>
        <fullName evidence="1">Polymerase/histidinol phosphatase N-terminal domain-containing protein</fullName>
    </recommendedName>
</protein>
<dbReference type="SMART" id="SM00481">
    <property type="entry name" value="POLIIIAc"/>
    <property type="match status" value="1"/>
</dbReference>
<dbReference type="PANTHER" id="PTHR42924:SF3">
    <property type="entry name" value="POLYMERASE_HISTIDINOL PHOSPHATASE N-TERMINAL DOMAIN-CONTAINING PROTEIN"/>
    <property type="match status" value="1"/>
</dbReference>
<dbReference type="AlphaFoldDB" id="A0AA86M7K3"/>
<dbReference type="EMBL" id="AP024590">
    <property type="protein sequence ID" value="BCU54237.1"/>
    <property type="molecule type" value="Genomic_DNA"/>
</dbReference>
<dbReference type="PANTHER" id="PTHR42924">
    <property type="entry name" value="EXONUCLEASE"/>
    <property type="match status" value="1"/>
</dbReference>
<gene>
    <name evidence="2" type="ORF">ENKO_08310</name>
</gene>
<dbReference type="InterPro" id="IPR003141">
    <property type="entry name" value="Pol/His_phosphatase_N"/>
</dbReference>
<dbReference type="InterPro" id="IPR004013">
    <property type="entry name" value="PHP_dom"/>
</dbReference>
<dbReference type="GO" id="GO:0035312">
    <property type="term" value="F:5'-3' DNA exonuclease activity"/>
    <property type="evidence" value="ECO:0007669"/>
    <property type="project" value="TreeGrafter"/>
</dbReference>
<dbReference type="CDD" id="cd07432">
    <property type="entry name" value="PHP_HisPPase"/>
    <property type="match status" value="1"/>
</dbReference>
<dbReference type="GO" id="GO:0004534">
    <property type="term" value="F:5'-3' RNA exonuclease activity"/>
    <property type="evidence" value="ECO:0007669"/>
    <property type="project" value="TreeGrafter"/>
</dbReference>
<dbReference type="InterPro" id="IPR016195">
    <property type="entry name" value="Pol/histidinol_Pase-like"/>
</dbReference>
<name>A0AA86M7K3_9ENTR</name>
<accession>A0AA86M7K3</accession>
<dbReference type="Gene3D" id="3.20.20.140">
    <property type="entry name" value="Metal-dependent hydrolases"/>
    <property type="match status" value="1"/>
</dbReference>
<evidence type="ECO:0000259" key="1">
    <source>
        <dbReference type="SMART" id="SM00481"/>
    </source>
</evidence>
<reference evidence="2" key="1">
    <citation type="submission" date="2021-04" db="EMBL/GenBank/DDBJ databases">
        <title>Difference and commonality of drug resistance evolution in various bacteria. and drug sensitivity profiles.</title>
        <authorList>
            <person name="Maeda T."/>
            <person name="Shibai A."/>
            <person name="Kawada K."/>
            <person name="Kotani H."/>
            <person name="Tarusawa Y."/>
            <person name="Tanabe K."/>
            <person name="Furusawa C."/>
        </authorList>
    </citation>
    <scope>NUCLEOTIDE SEQUENCE</scope>
    <source>
        <strain evidence="2">JCM 8580</strain>
    </source>
</reference>